<evidence type="ECO:0000313" key="2">
    <source>
        <dbReference type="EMBL" id="TDX53183.1"/>
    </source>
</evidence>
<dbReference type="Pfam" id="PF13350">
    <property type="entry name" value="Y_phosphatase3"/>
    <property type="match status" value="1"/>
</dbReference>
<gene>
    <name evidence="2" type="ORF">C7959_10335</name>
</gene>
<evidence type="ECO:0000259" key="1">
    <source>
        <dbReference type="PROSITE" id="PS50056"/>
    </source>
</evidence>
<dbReference type="EMBL" id="SOEG01000003">
    <property type="protein sequence ID" value="TDX53183.1"/>
    <property type="molecule type" value="Genomic_DNA"/>
</dbReference>
<dbReference type="PROSITE" id="PS00383">
    <property type="entry name" value="TYR_PHOSPHATASE_1"/>
    <property type="match status" value="1"/>
</dbReference>
<dbReference type="InterPro" id="IPR026893">
    <property type="entry name" value="Tyr/Ser_Pase_IphP-type"/>
</dbReference>
<dbReference type="PROSITE" id="PS50056">
    <property type="entry name" value="TYR_PHOSPHATASE_2"/>
    <property type="match status" value="1"/>
</dbReference>
<dbReference type="RefSeq" id="WP_134114785.1">
    <property type="nucleotide sequence ID" value="NZ_SOEG01000003.1"/>
</dbReference>
<protein>
    <submittedName>
        <fullName evidence="2">Tyrosine phosphatase family protein</fullName>
    </submittedName>
</protein>
<accession>A0A4R8HA64</accession>
<dbReference type="AlphaFoldDB" id="A0A4R8HA64"/>
<comment type="caution">
    <text evidence="2">The sequence shown here is derived from an EMBL/GenBank/DDBJ whole genome shotgun (WGS) entry which is preliminary data.</text>
</comment>
<name>A0A4R8HA64_9FIRM</name>
<dbReference type="Gene3D" id="3.90.190.10">
    <property type="entry name" value="Protein tyrosine phosphatase superfamily"/>
    <property type="match status" value="1"/>
</dbReference>
<dbReference type="Gene3D" id="2.60.40.10">
    <property type="entry name" value="Immunoglobulins"/>
    <property type="match status" value="1"/>
</dbReference>
<evidence type="ECO:0000313" key="3">
    <source>
        <dbReference type="Proteomes" id="UP000295832"/>
    </source>
</evidence>
<feature type="domain" description="Tyrosine specific protein phosphatases" evidence="1">
    <location>
        <begin position="248"/>
        <end position="287"/>
    </location>
</feature>
<reference evidence="2 3" key="1">
    <citation type="submission" date="2019-03" db="EMBL/GenBank/DDBJ databases">
        <title>Subsurface microbial communities from deep shales in Ohio and West Virginia, USA.</title>
        <authorList>
            <person name="Wrighton K."/>
        </authorList>
    </citation>
    <scope>NUCLEOTIDE SEQUENCE [LARGE SCALE GENOMIC DNA]</scope>
    <source>
        <strain evidence="2 3">MSL 6dP</strain>
    </source>
</reference>
<dbReference type="Proteomes" id="UP000295832">
    <property type="component" value="Unassembled WGS sequence"/>
</dbReference>
<dbReference type="InterPro" id="IPR013783">
    <property type="entry name" value="Ig-like_fold"/>
</dbReference>
<dbReference type="InterPro" id="IPR029021">
    <property type="entry name" value="Prot-tyrosine_phosphatase-like"/>
</dbReference>
<dbReference type="InterPro" id="IPR016130">
    <property type="entry name" value="Tyr_Pase_AS"/>
</dbReference>
<dbReference type="STRING" id="926561.GCA_000379025_01716"/>
<organism evidence="2 3">
    <name type="scientific">Orenia marismortui</name>
    <dbReference type="NCBI Taxonomy" id="46469"/>
    <lineage>
        <taxon>Bacteria</taxon>
        <taxon>Bacillati</taxon>
        <taxon>Bacillota</taxon>
        <taxon>Clostridia</taxon>
        <taxon>Halanaerobiales</taxon>
        <taxon>Halobacteroidaceae</taxon>
        <taxon>Orenia</taxon>
    </lineage>
</organism>
<proteinExistence type="predicted"/>
<dbReference type="SUPFAM" id="SSF52799">
    <property type="entry name" value="(Phosphotyrosine protein) phosphatases II"/>
    <property type="match status" value="1"/>
</dbReference>
<dbReference type="GO" id="GO:0004721">
    <property type="term" value="F:phosphoprotein phosphatase activity"/>
    <property type="evidence" value="ECO:0007669"/>
    <property type="project" value="InterPro"/>
</dbReference>
<dbReference type="InterPro" id="IPR000387">
    <property type="entry name" value="Tyr_Pase_dom"/>
</dbReference>
<sequence>MKIIHQITYKDKLKGYVVNNDKVFFIFEKRVYQKKLRGIAVNKVSVKGSFTAWRSTLELKKVSNSLWFLKKDIHKVDIPGSSGQAEFRFIINGSHSLEAPESLSLEHKFYDNYINGYNHIIHLDNSKFTKIKKLNSKIAEYKLEYKSDEELTNFRAINSGDIGENILYRSYHPFKASRLDHPLENKRLKLVQELIEVKQINSIINLSDSEENIPTDLNYYKKIVDNGHAIYTNKAYNYDMFYYITDSDDFANLLKRVVEFILDDNNFPPFLIHCRIGTDRTGIISAILASLMGAAWEEIVTDYQESNKLGIGEYRDESLIAYAFVQMLGADFKENLTQLTDSYFKNRLKLTNDQIQKLKDKLSAKS</sequence>
<keyword evidence="3" id="KW-1185">Reference proteome</keyword>